<dbReference type="EMBL" id="BAAARV010000123">
    <property type="protein sequence ID" value="GAA2390451.1"/>
    <property type="molecule type" value="Genomic_DNA"/>
</dbReference>
<evidence type="ECO:0000313" key="3">
    <source>
        <dbReference type="Proteomes" id="UP001501444"/>
    </source>
</evidence>
<keyword evidence="3" id="KW-1185">Reference proteome</keyword>
<dbReference type="Proteomes" id="UP001501444">
    <property type="component" value="Unassembled WGS sequence"/>
</dbReference>
<comment type="caution">
    <text evidence="2">The sequence shown here is derived from an EMBL/GenBank/DDBJ whole genome shotgun (WGS) entry which is preliminary data.</text>
</comment>
<dbReference type="InterPro" id="IPR045175">
    <property type="entry name" value="M28_fam"/>
</dbReference>
<feature type="domain" description="Peptidase M28" evidence="1">
    <location>
        <begin position="62"/>
        <end position="264"/>
    </location>
</feature>
<dbReference type="PANTHER" id="PTHR12147:SF26">
    <property type="entry name" value="PEPTIDASE M28 DOMAIN-CONTAINING PROTEIN"/>
    <property type="match status" value="1"/>
</dbReference>
<gene>
    <name evidence="2" type="ORF">GCM10010170_102480</name>
</gene>
<protein>
    <submittedName>
        <fullName evidence="2">M28 family peptidase</fullName>
    </submittedName>
</protein>
<dbReference type="Gene3D" id="3.40.630.10">
    <property type="entry name" value="Zn peptidases"/>
    <property type="match status" value="1"/>
</dbReference>
<name>A0ABP5UZ79_9ACTN</name>
<dbReference type="InterPro" id="IPR007484">
    <property type="entry name" value="Peptidase_M28"/>
</dbReference>
<proteinExistence type="predicted"/>
<organism evidence="2 3">
    <name type="scientific">Dactylosporangium salmoneum</name>
    <dbReference type="NCBI Taxonomy" id="53361"/>
    <lineage>
        <taxon>Bacteria</taxon>
        <taxon>Bacillati</taxon>
        <taxon>Actinomycetota</taxon>
        <taxon>Actinomycetes</taxon>
        <taxon>Micromonosporales</taxon>
        <taxon>Micromonosporaceae</taxon>
        <taxon>Dactylosporangium</taxon>
    </lineage>
</organism>
<reference evidence="3" key="1">
    <citation type="journal article" date="2019" name="Int. J. Syst. Evol. Microbiol.">
        <title>The Global Catalogue of Microorganisms (GCM) 10K type strain sequencing project: providing services to taxonomists for standard genome sequencing and annotation.</title>
        <authorList>
            <consortium name="The Broad Institute Genomics Platform"/>
            <consortium name="The Broad Institute Genome Sequencing Center for Infectious Disease"/>
            <person name="Wu L."/>
            <person name="Ma J."/>
        </authorList>
    </citation>
    <scope>NUCLEOTIDE SEQUENCE [LARGE SCALE GENOMIC DNA]</scope>
    <source>
        <strain evidence="3">JCM 3272</strain>
    </source>
</reference>
<evidence type="ECO:0000259" key="1">
    <source>
        <dbReference type="Pfam" id="PF04389"/>
    </source>
</evidence>
<accession>A0ABP5UZ79</accession>
<dbReference type="PANTHER" id="PTHR12147">
    <property type="entry name" value="METALLOPEPTIDASE M28 FAMILY MEMBER"/>
    <property type="match status" value="1"/>
</dbReference>
<dbReference type="Pfam" id="PF04389">
    <property type="entry name" value="Peptidase_M28"/>
    <property type="match status" value="1"/>
</dbReference>
<evidence type="ECO:0000313" key="2">
    <source>
        <dbReference type="EMBL" id="GAA2390451.1"/>
    </source>
</evidence>
<dbReference type="SUPFAM" id="SSF53187">
    <property type="entry name" value="Zn-dependent exopeptidases"/>
    <property type="match status" value="1"/>
</dbReference>
<sequence length="274" mass="29529">MAVITISPQRLRAHVEALTAHGPRYEDTPGVPASLTYISEQLGGLGLAVRVERYGSELHQVNLVAEIQGGTSDDAVELCAHWDTVATSPGADDNASGVAGVLEAARALRDADLPARTIRFCLFGGEEENFDGSTAHMAHITPDTESIIFEMIGYTAPEQRFPEELAGLLEPPERGDFIALVADQASQGLLEAFARRVTVPALPLVLPDFAREVAMRSDHVPYWTTGRRSLLVTDTADYRNPNYHWAGDTVGTLDYAFAAAVVNASVQTITDLAQ</sequence>